<sequence>MALVARTEAGGMPDYFKYSVLVARQFDYLGNDGIDNNLTVTSRPEKTSMGVIAMQIRVVAESFGKNPNNLSHVEIIYISSCLQKDHLNLAKVTQHLYDLIKYDYPNLDTLYLTDEQLIV</sequence>
<reference evidence="1 2" key="1">
    <citation type="submission" date="2018-11" db="EMBL/GenBank/DDBJ databases">
        <title>Genome sequences of Brenneria nigrifluens and Brenneria rubrifaciens.</title>
        <authorList>
            <person name="Poret-Peterson A.T."/>
            <person name="McClean A.E."/>
            <person name="Kluepfel D.A."/>
        </authorList>
    </citation>
    <scope>NUCLEOTIDE SEQUENCE [LARGE SCALE GENOMIC DNA]</scope>
    <source>
        <strain evidence="1 2">6D370</strain>
    </source>
</reference>
<evidence type="ECO:0000313" key="2">
    <source>
        <dbReference type="Proteomes" id="UP000299580"/>
    </source>
</evidence>
<dbReference type="EMBL" id="CP034035">
    <property type="protein sequence ID" value="QCR09879.1"/>
    <property type="molecule type" value="Genomic_DNA"/>
</dbReference>
<dbReference type="Proteomes" id="UP000299580">
    <property type="component" value="Chromosome"/>
</dbReference>
<name>A0A4P8QWJ4_9GAMM</name>
<gene>
    <name evidence="1" type="ORF">EH207_16000</name>
</gene>
<dbReference type="RefSeq" id="WP_137714878.1">
    <property type="nucleotide sequence ID" value="NZ_CP034035.1"/>
</dbReference>
<accession>A0A4P8QWJ4</accession>
<dbReference type="OrthoDB" id="8812843at2"/>
<organism evidence="1 2">
    <name type="scientific">Brenneria rubrifaciens</name>
    <dbReference type="NCBI Taxonomy" id="55213"/>
    <lineage>
        <taxon>Bacteria</taxon>
        <taxon>Pseudomonadati</taxon>
        <taxon>Pseudomonadota</taxon>
        <taxon>Gammaproteobacteria</taxon>
        <taxon>Enterobacterales</taxon>
        <taxon>Pectobacteriaceae</taxon>
        <taxon>Brenneria</taxon>
    </lineage>
</organism>
<evidence type="ECO:0000313" key="1">
    <source>
        <dbReference type="EMBL" id="QCR09879.1"/>
    </source>
</evidence>
<proteinExistence type="predicted"/>
<protein>
    <submittedName>
        <fullName evidence="1">Uncharacterized protein</fullName>
    </submittedName>
</protein>
<dbReference type="KEGG" id="brb:EH207_16000"/>
<dbReference type="AlphaFoldDB" id="A0A4P8QWJ4"/>
<keyword evidence="2" id="KW-1185">Reference proteome</keyword>